<dbReference type="PROSITE" id="PS51257">
    <property type="entry name" value="PROKAR_LIPOPROTEIN"/>
    <property type="match status" value="1"/>
</dbReference>
<dbReference type="Proteomes" id="UP000323732">
    <property type="component" value="Unassembled WGS sequence"/>
</dbReference>
<dbReference type="RefSeq" id="WP_094768772.1">
    <property type="nucleotide sequence ID" value="NZ_VTES01000005.1"/>
</dbReference>
<dbReference type="EMBL" id="VTES01000005">
    <property type="protein sequence ID" value="TYS61856.1"/>
    <property type="molecule type" value="Genomic_DNA"/>
</dbReference>
<protein>
    <submittedName>
        <fullName evidence="2">Uncharacterized protein</fullName>
    </submittedName>
</protein>
<proteinExistence type="predicted"/>
<accession>A0A5D4SJJ1</accession>
<evidence type="ECO:0000313" key="3">
    <source>
        <dbReference type="Proteomes" id="UP000323732"/>
    </source>
</evidence>
<organism evidence="2 3">
    <name type="scientific">Bacillus infantis</name>
    <dbReference type="NCBI Taxonomy" id="324767"/>
    <lineage>
        <taxon>Bacteria</taxon>
        <taxon>Bacillati</taxon>
        <taxon>Bacillota</taxon>
        <taxon>Bacilli</taxon>
        <taxon>Bacillales</taxon>
        <taxon>Bacillaceae</taxon>
        <taxon>Bacillus</taxon>
    </lineage>
</organism>
<sequence length="128" mass="14266">MFRTLICLLIGLTLFTAAGCANGEESTSVSVDTIDAEEVLRMDPDADIFQYDDVIYQTNIDWVEKLSLKKDAQIGEIQSRNKNDTDFENGMSNKLPVGARIFSAKEREDILLVESEGKVLKYLAIVEG</sequence>
<reference evidence="2 3" key="1">
    <citation type="submission" date="2019-08" db="EMBL/GenBank/DDBJ databases">
        <title>Bacillus genomes from the desert of Cuatro Cienegas, Coahuila.</title>
        <authorList>
            <person name="Olmedo-Alvarez G."/>
        </authorList>
    </citation>
    <scope>NUCLEOTIDE SEQUENCE [LARGE SCALE GENOMIC DNA]</scope>
    <source>
        <strain evidence="2 3">CH37_1T</strain>
    </source>
</reference>
<comment type="caution">
    <text evidence="2">The sequence shown here is derived from an EMBL/GenBank/DDBJ whole genome shotgun (WGS) entry which is preliminary data.</text>
</comment>
<keyword evidence="1" id="KW-0732">Signal</keyword>
<gene>
    <name evidence="2" type="ORF">FZD47_17320</name>
</gene>
<feature type="chain" id="PRO_5022912218" evidence="1">
    <location>
        <begin position="24"/>
        <end position="128"/>
    </location>
</feature>
<evidence type="ECO:0000256" key="1">
    <source>
        <dbReference type="SAM" id="SignalP"/>
    </source>
</evidence>
<evidence type="ECO:0000313" key="2">
    <source>
        <dbReference type="EMBL" id="TYS61856.1"/>
    </source>
</evidence>
<feature type="signal peptide" evidence="1">
    <location>
        <begin position="1"/>
        <end position="23"/>
    </location>
</feature>
<dbReference type="AlphaFoldDB" id="A0A5D4SJJ1"/>
<name>A0A5D4SJJ1_9BACI</name>